<dbReference type="InParanoid" id="B5Y4C5"/>
<proteinExistence type="predicted"/>
<reference evidence="1 2" key="1">
    <citation type="journal article" date="2008" name="Nature">
        <title>The Phaeodactylum genome reveals the evolutionary history of diatom genomes.</title>
        <authorList>
            <person name="Bowler C."/>
            <person name="Allen A.E."/>
            <person name="Badger J.H."/>
            <person name="Grimwood J."/>
            <person name="Jabbari K."/>
            <person name="Kuo A."/>
            <person name="Maheswari U."/>
            <person name="Martens C."/>
            <person name="Maumus F."/>
            <person name="Otillar R.P."/>
            <person name="Rayko E."/>
            <person name="Salamov A."/>
            <person name="Vandepoele K."/>
            <person name="Beszteri B."/>
            <person name="Gruber A."/>
            <person name="Heijde M."/>
            <person name="Katinka M."/>
            <person name="Mock T."/>
            <person name="Valentin K."/>
            <person name="Verret F."/>
            <person name="Berges J.A."/>
            <person name="Brownlee C."/>
            <person name="Cadoret J.P."/>
            <person name="Chiovitti A."/>
            <person name="Choi C.J."/>
            <person name="Coesel S."/>
            <person name="De Martino A."/>
            <person name="Detter J.C."/>
            <person name="Durkin C."/>
            <person name="Falciatore A."/>
            <person name="Fournet J."/>
            <person name="Haruta M."/>
            <person name="Huysman M.J."/>
            <person name="Jenkins B.D."/>
            <person name="Jiroutova K."/>
            <person name="Jorgensen R.E."/>
            <person name="Joubert Y."/>
            <person name="Kaplan A."/>
            <person name="Kroger N."/>
            <person name="Kroth P.G."/>
            <person name="La Roche J."/>
            <person name="Lindquist E."/>
            <person name="Lommer M."/>
            <person name="Martin-Jezequel V."/>
            <person name="Lopez P.J."/>
            <person name="Lucas S."/>
            <person name="Mangogna M."/>
            <person name="McGinnis K."/>
            <person name="Medlin L.K."/>
            <person name="Montsant A."/>
            <person name="Oudot-Le Secq M.P."/>
            <person name="Napoli C."/>
            <person name="Obornik M."/>
            <person name="Parker M.S."/>
            <person name="Petit J.L."/>
            <person name="Porcel B.M."/>
            <person name="Poulsen N."/>
            <person name="Robison M."/>
            <person name="Rychlewski L."/>
            <person name="Rynearson T.A."/>
            <person name="Schmutz J."/>
            <person name="Shapiro H."/>
            <person name="Siaut M."/>
            <person name="Stanley M."/>
            <person name="Sussman M.R."/>
            <person name="Taylor A.R."/>
            <person name="Vardi A."/>
            <person name="von Dassow P."/>
            <person name="Vyverman W."/>
            <person name="Willis A."/>
            <person name="Wyrwicz L.S."/>
            <person name="Rokhsar D.S."/>
            <person name="Weissenbach J."/>
            <person name="Armbrust E.V."/>
            <person name="Green B.R."/>
            <person name="Van de Peer Y."/>
            <person name="Grigoriev I.V."/>
        </authorList>
    </citation>
    <scope>NUCLEOTIDE SEQUENCE [LARGE SCALE GENOMIC DNA]</scope>
    <source>
        <strain evidence="1 2">CCAP 1055/1</strain>
    </source>
</reference>
<reference evidence="2" key="2">
    <citation type="submission" date="2008-08" db="EMBL/GenBank/DDBJ databases">
        <authorList>
            <consortium name="Diatom Consortium"/>
            <person name="Grigoriev I."/>
            <person name="Grimwood J."/>
            <person name="Kuo A."/>
            <person name="Otillar R.P."/>
            <person name="Salamov A."/>
            <person name="Detter J.C."/>
            <person name="Lindquist E."/>
            <person name="Shapiro H."/>
            <person name="Lucas S."/>
            <person name="Glavina del Rio T."/>
            <person name="Pitluck S."/>
            <person name="Rokhsar D."/>
            <person name="Bowler C."/>
        </authorList>
    </citation>
    <scope>GENOME REANNOTATION</scope>
    <source>
        <strain evidence="2">CCAP 1055/1</strain>
    </source>
</reference>
<sequence>MISTLRTASGRAPLARISNSIGARGRGIVPANGNLDSIRRNVAPFSSMSYLIAEHETGRFREAAARPFVLAANAIDMGFSGTIIDSSESPSDSPQSVQTVAFRDLQGCGAVDDDGG</sequence>
<protein>
    <submittedName>
        <fullName evidence="1">Uncharacterized protein</fullName>
    </submittedName>
</protein>
<dbReference type="GeneID" id="7204159"/>
<organism evidence="1 2">
    <name type="scientific">Phaeodactylum tricornutum (strain CCAP 1055/1)</name>
    <dbReference type="NCBI Taxonomy" id="556484"/>
    <lineage>
        <taxon>Eukaryota</taxon>
        <taxon>Sar</taxon>
        <taxon>Stramenopiles</taxon>
        <taxon>Ochrophyta</taxon>
        <taxon>Bacillariophyta</taxon>
        <taxon>Bacillariophyceae</taxon>
        <taxon>Bacillariophycidae</taxon>
        <taxon>Naviculales</taxon>
        <taxon>Phaeodactylaceae</taxon>
        <taxon>Phaeodactylum</taxon>
    </lineage>
</organism>
<dbReference type="HOGENOM" id="CLU_2781386_0_0_1"/>
<keyword evidence="2" id="KW-1185">Reference proteome</keyword>
<dbReference type="RefSeq" id="XP_002186267.1">
    <property type="nucleotide sequence ID" value="XM_002186231.1"/>
</dbReference>
<name>B5Y4C5_PHATC</name>
<dbReference type="EMBL" id="CP001142">
    <property type="protein sequence ID" value="ACI65737.1"/>
    <property type="molecule type" value="Genomic_DNA"/>
</dbReference>
<gene>
    <name evidence="1" type="ORF">PHATR_33099</name>
</gene>
<accession>B5Y4C5</accession>
<dbReference type="KEGG" id="pti:PHATR_33099"/>
<evidence type="ECO:0000313" key="1">
    <source>
        <dbReference type="EMBL" id="ACI65737.1"/>
    </source>
</evidence>
<dbReference type="Proteomes" id="UP000000759">
    <property type="component" value="Chromosome 3"/>
</dbReference>
<evidence type="ECO:0000313" key="2">
    <source>
        <dbReference type="Proteomes" id="UP000000759"/>
    </source>
</evidence>
<dbReference type="PaxDb" id="2850-Phatr33099"/>
<dbReference type="AlphaFoldDB" id="B5Y4C5"/>